<accession>A0A914N9I7</accession>
<keyword evidence="1" id="KW-0732">Signal</keyword>
<dbReference type="Proteomes" id="UP000887563">
    <property type="component" value="Unplaced"/>
</dbReference>
<evidence type="ECO:0000313" key="3">
    <source>
        <dbReference type="WBParaSite" id="Minc3s03873g35038"/>
    </source>
</evidence>
<name>A0A914N9I7_MELIC</name>
<sequence>MLKTIFILFLIYLSTNSNPISTEAYTNEDFLFPNRYKREEPKTCSKCPLTINGVSTLMSTAISGFQSGAAQLCSLNTTTEENCVETTNNIAGILRQVFSIFPELNRGSPDLACQLLIKSCPQKNKEGQIVQGLSCTNCVNLINYILNNIEKAFTIVNSHIKELICSTIREHSQRNECYKKFENVLMFTDEFKSLVEKKESSEQLCSVFGCL</sequence>
<evidence type="ECO:0000256" key="1">
    <source>
        <dbReference type="SAM" id="SignalP"/>
    </source>
</evidence>
<dbReference type="AlphaFoldDB" id="A0A914N9I7"/>
<reference evidence="3" key="1">
    <citation type="submission" date="2022-11" db="UniProtKB">
        <authorList>
            <consortium name="WormBaseParasite"/>
        </authorList>
    </citation>
    <scope>IDENTIFICATION</scope>
</reference>
<proteinExistence type="predicted"/>
<feature type="signal peptide" evidence="1">
    <location>
        <begin position="1"/>
        <end position="17"/>
    </location>
</feature>
<evidence type="ECO:0000313" key="2">
    <source>
        <dbReference type="Proteomes" id="UP000887563"/>
    </source>
</evidence>
<feature type="chain" id="PRO_5037161785" evidence="1">
    <location>
        <begin position="18"/>
        <end position="211"/>
    </location>
</feature>
<dbReference type="WBParaSite" id="Minc3s03873g35038">
    <property type="protein sequence ID" value="Minc3s03873g35038"/>
    <property type="gene ID" value="Minc3s03873g35038"/>
</dbReference>
<organism evidence="2 3">
    <name type="scientific">Meloidogyne incognita</name>
    <name type="common">Southern root-knot nematode worm</name>
    <name type="synonym">Oxyuris incognita</name>
    <dbReference type="NCBI Taxonomy" id="6306"/>
    <lineage>
        <taxon>Eukaryota</taxon>
        <taxon>Metazoa</taxon>
        <taxon>Ecdysozoa</taxon>
        <taxon>Nematoda</taxon>
        <taxon>Chromadorea</taxon>
        <taxon>Rhabditida</taxon>
        <taxon>Tylenchina</taxon>
        <taxon>Tylenchomorpha</taxon>
        <taxon>Tylenchoidea</taxon>
        <taxon>Meloidogynidae</taxon>
        <taxon>Meloidogyninae</taxon>
        <taxon>Meloidogyne</taxon>
        <taxon>Meloidogyne incognita group</taxon>
    </lineage>
</organism>
<protein>
    <submittedName>
        <fullName evidence="3">Saposin B-type domain-containing protein</fullName>
    </submittedName>
</protein>
<keyword evidence="2" id="KW-1185">Reference proteome</keyword>